<sequence length="195" mass="22200">MNQVLVVDTLLECMAFPDPERTSLHLSYRILVPLPDSFVSATEFRSATEFFLAAITIPFWFAFTEALRFVPDVHQKQTLLRNFAPSLTNLSRICMHTMCFRDGFRELPSDKQQDSAKAGHPPMDETPLHTIFAFLPRFPAHPAIQYTSCLVISRYAEWLAGSGAAYLASLLTFVDATVTMSATRHDYHDWYGRLF</sequence>
<dbReference type="Gene3D" id="1.25.10.10">
    <property type="entry name" value="Leucine-rich Repeat Variant"/>
    <property type="match status" value="1"/>
</dbReference>
<proteinExistence type="predicted"/>
<dbReference type="VEuPathDB" id="FungiDB:H257_16424"/>
<dbReference type="InterPro" id="IPR011989">
    <property type="entry name" value="ARM-like"/>
</dbReference>
<organism evidence="1 2">
    <name type="scientific">Aphanomyces astaci</name>
    <name type="common">Crayfish plague agent</name>
    <dbReference type="NCBI Taxonomy" id="112090"/>
    <lineage>
        <taxon>Eukaryota</taxon>
        <taxon>Sar</taxon>
        <taxon>Stramenopiles</taxon>
        <taxon>Oomycota</taxon>
        <taxon>Saprolegniomycetes</taxon>
        <taxon>Saprolegniales</taxon>
        <taxon>Verrucalvaceae</taxon>
        <taxon>Aphanomyces</taxon>
    </lineage>
</organism>
<name>A0A418BBQ1_APHAT</name>
<protein>
    <submittedName>
        <fullName evidence="1">Uncharacterized protein</fullName>
    </submittedName>
</protein>
<comment type="caution">
    <text evidence="1">The sequence shown here is derived from an EMBL/GenBank/DDBJ whole genome shotgun (WGS) entry which is preliminary data.</text>
</comment>
<dbReference type="AlphaFoldDB" id="A0A418BBQ1"/>
<accession>A0A418BBQ1</accession>
<evidence type="ECO:0000313" key="2">
    <source>
        <dbReference type="Proteomes" id="UP000283543"/>
    </source>
</evidence>
<dbReference type="Proteomes" id="UP000283543">
    <property type="component" value="Unassembled WGS sequence"/>
</dbReference>
<dbReference type="EMBL" id="QUTB01012250">
    <property type="protein sequence ID" value="RHY35829.1"/>
    <property type="molecule type" value="Genomic_DNA"/>
</dbReference>
<gene>
    <name evidence="1" type="ORF">DYB34_011667</name>
</gene>
<evidence type="ECO:0000313" key="1">
    <source>
        <dbReference type="EMBL" id="RHY35829.1"/>
    </source>
</evidence>
<reference evidence="1 2" key="1">
    <citation type="submission" date="2018-08" db="EMBL/GenBank/DDBJ databases">
        <title>Aphanomyces genome sequencing and annotation.</title>
        <authorList>
            <person name="Minardi D."/>
            <person name="Oidtmann B."/>
            <person name="Van Der Giezen M."/>
            <person name="Studholme D.J."/>
        </authorList>
    </citation>
    <scope>NUCLEOTIDE SEQUENCE [LARGE SCALE GENOMIC DNA]</scope>
    <source>
        <strain evidence="1 2">Si</strain>
    </source>
</reference>